<name>A0A0W8FKL2_9ZZZZ</name>
<accession>A0A0W8FKL2</accession>
<dbReference type="PANTHER" id="PTHR45947:SF3">
    <property type="entry name" value="SULFOQUINOVOSYL TRANSFERASE SQD2"/>
    <property type="match status" value="1"/>
</dbReference>
<sequence>MQIAPYFTPYNGGQERYIYHLSRHLIRMGNEVDIITSNYPPNKETEEIDGINVRRYYCVARPLRNPLSPGFLLLGKRFREYDIVHTHNEHSSAAMVAAFFKDRYHAPLILTCHGQLRFGDYLSDTIEKWYSTSLGRLIFGKSDRIVALSDTDKQYISSFGIHEKKISVIPNAIDPEQLGHPSIDGAACEAVREKYSLAGKRIVLFVGQVIRRKGIEYLIKAIPRVLQHVRRSDVIFVLTGIGDYLFDARRDAKTMEIEENILFTGLISMEDLIALYKISDIFVLPSLSEGLPTCILEAMFFGLPVVGTDIPGVRDHFKDHILLVPPRDDGALADAVIRLLEDEELARRLSGDGRKLVMSKYVWNAVTENYIAMYKGLVRG</sequence>
<proteinExistence type="predicted"/>
<comment type="caution">
    <text evidence="3">The sequence shown here is derived from an EMBL/GenBank/DDBJ whole genome shotgun (WGS) entry which is preliminary data.</text>
</comment>
<dbReference type="PANTHER" id="PTHR45947">
    <property type="entry name" value="SULFOQUINOVOSYL TRANSFERASE SQD2"/>
    <property type="match status" value="1"/>
</dbReference>
<gene>
    <name evidence="3" type="ORF">ASZ90_009091</name>
</gene>
<dbReference type="EMBL" id="LNQE01001096">
    <property type="protein sequence ID" value="KUG21150.1"/>
    <property type="molecule type" value="Genomic_DNA"/>
</dbReference>
<feature type="domain" description="Glycosyl transferase family 1" evidence="1">
    <location>
        <begin position="193"/>
        <end position="355"/>
    </location>
</feature>
<dbReference type="InterPro" id="IPR028098">
    <property type="entry name" value="Glyco_trans_4-like_N"/>
</dbReference>
<dbReference type="Gene3D" id="3.40.50.2000">
    <property type="entry name" value="Glycogen Phosphorylase B"/>
    <property type="match status" value="2"/>
</dbReference>
<dbReference type="GO" id="GO:0016757">
    <property type="term" value="F:glycosyltransferase activity"/>
    <property type="evidence" value="ECO:0007669"/>
    <property type="project" value="InterPro"/>
</dbReference>
<evidence type="ECO:0000259" key="2">
    <source>
        <dbReference type="Pfam" id="PF13439"/>
    </source>
</evidence>
<dbReference type="InterPro" id="IPR050194">
    <property type="entry name" value="Glycosyltransferase_grp1"/>
</dbReference>
<protein>
    <submittedName>
        <fullName evidence="3">Glycosyl transferase, group 1 family protein</fullName>
    </submittedName>
</protein>
<dbReference type="SUPFAM" id="SSF53756">
    <property type="entry name" value="UDP-Glycosyltransferase/glycogen phosphorylase"/>
    <property type="match status" value="1"/>
</dbReference>
<dbReference type="Pfam" id="PF13439">
    <property type="entry name" value="Glyco_transf_4"/>
    <property type="match status" value="1"/>
</dbReference>
<evidence type="ECO:0000313" key="3">
    <source>
        <dbReference type="EMBL" id="KUG21150.1"/>
    </source>
</evidence>
<dbReference type="InterPro" id="IPR001296">
    <property type="entry name" value="Glyco_trans_1"/>
</dbReference>
<feature type="domain" description="Glycosyltransferase subfamily 4-like N-terminal" evidence="2">
    <location>
        <begin position="12"/>
        <end position="177"/>
    </location>
</feature>
<reference evidence="3" key="1">
    <citation type="journal article" date="2015" name="Proc. Natl. Acad. Sci. U.S.A.">
        <title>Networks of energetic and metabolic interactions define dynamics in microbial communities.</title>
        <authorList>
            <person name="Embree M."/>
            <person name="Liu J.K."/>
            <person name="Al-Bassam M.M."/>
            <person name="Zengler K."/>
        </authorList>
    </citation>
    <scope>NUCLEOTIDE SEQUENCE</scope>
</reference>
<evidence type="ECO:0000259" key="1">
    <source>
        <dbReference type="Pfam" id="PF00534"/>
    </source>
</evidence>
<dbReference type="Pfam" id="PF00534">
    <property type="entry name" value="Glycos_transf_1"/>
    <property type="match status" value="1"/>
</dbReference>
<organism evidence="3">
    <name type="scientific">hydrocarbon metagenome</name>
    <dbReference type="NCBI Taxonomy" id="938273"/>
    <lineage>
        <taxon>unclassified sequences</taxon>
        <taxon>metagenomes</taxon>
        <taxon>ecological metagenomes</taxon>
    </lineage>
</organism>
<dbReference type="CDD" id="cd03801">
    <property type="entry name" value="GT4_PimA-like"/>
    <property type="match status" value="1"/>
</dbReference>
<keyword evidence="3" id="KW-0808">Transferase</keyword>
<dbReference type="AlphaFoldDB" id="A0A0W8FKL2"/>